<gene>
    <name evidence="1" type="ORF">PN36_18525</name>
</gene>
<protein>
    <submittedName>
        <fullName evidence="1">Uncharacterized protein</fullName>
    </submittedName>
</protein>
<sequence>MTSENEPFDETAKAFYHHLFKNWGIEVETEREVFSRSRTIDLVVTCSDVDRSKLQNSVFAHFQKLNALELKGVHDPLTVADYNLIVMRANGLGVKKYESQPKSNHQENDTQPTQLLNQITVTIVCVTRPNKILNQLKKELRLVKKEPGIYHCDDVLGKWIIHPSELDLVEKNYPLLPLARGKKLEEFISLCVREGLNDYLQLIIDIGLATDPELIWQKILEVKQMKHQIREETWPVIDQFFREMPEAIGKLPTFQDALAQSTLNNEHRIVLRQLNRKFTQVPKSIVQHIETSSDIDQLDNWLDQIILAKELADIDFNLPQQN</sequence>
<name>A0A0A6PEZ9_9GAMM</name>
<accession>A0A0A6PEZ9</accession>
<dbReference type="AlphaFoldDB" id="A0A0A6PEZ9"/>
<reference evidence="1 2" key="1">
    <citation type="journal article" date="2016" name="Front. Microbiol.">
        <title>Single-Cell (Meta-)Genomics of a Dimorphic Candidatus Thiomargarita nelsonii Reveals Genomic Plasticity.</title>
        <authorList>
            <person name="Flood B.E."/>
            <person name="Fliss P."/>
            <person name="Jones D.S."/>
            <person name="Dick G.J."/>
            <person name="Jain S."/>
            <person name="Kaster A.K."/>
            <person name="Winkel M."/>
            <person name="Mussmann M."/>
            <person name="Bailey J."/>
        </authorList>
    </citation>
    <scope>NUCLEOTIDE SEQUENCE [LARGE SCALE GENOMIC DNA]</scope>
    <source>
        <strain evidence="1">Hydrate Ridge</strain>
    </source>
</reference>
<evidence type="ECO:0000313" key="1">
    <source>
        <dbReference type="EMBL" id="KHD08867.1"/>
    </source>
</evidence>
<organism evidence="1 2">
    <name type="scientific">Candidatus Thiomargarita nelsonii</name>
    <dbReference type="NCBI Taxonomy" id="1003181"/>
    <lineage>
        <taxon>Bacteria</taxon>
        <taxon>Pseudomonadati</taxon>
        <taxon>Pseudomonadota</taxon>
        <taxon>Gammaproteobacteria</taxon>
        <taxon>Thiotrichales</taxon>
        <taxon>Thiotrichaceae</taxon>
        <taxon>Thiomargarita</taxon>
    </lineage>
</organism>
<comment type="caution">
    <text evidence="1">The sequence shown here is derived from an EMBL/GenBank/DDBJ whole genome shotgun (WGS) entry which is preliminary data.</text>
</comment>
<dbReference type="Proteomes" id="UP000030428">
    <property type="component" value="Unassembled WGS sequence"/>
</dbReference>
<proteinExistence type="predicted"/>
<evidence type="ECO:0000313" key="2">
    <source>
        <dbReference type="Proteomes" id="UP000030428"/>
    </source>
</evidence>
<keyword evidence="2" id="KW-1185">Reference proteome</keyword>
<dbReference type="EMBL" id="JSZA02000073">
    <property type="protein sequence ID" value="KHD08867.1"/>
    <property type="molecule type" value="Genomic_DNA"/>
</dbReference>